<proteinExistence type="predicted"/>
<dbReference type="Proteomes" id="UP000609879">
    <property type="component" value="Unassembled WGS sequence"/>
</dbReference>
<comment type="caution">
    <text evidence="1">The sequence shown here is derived from an EMBL/GenBank/DDBJ whole genome shotgun (WGS) entry which is preliminary data.</text>
</comment>
<gene>
    <name evidence="1" type="ORF">Ade02nite_33790</name>
</gene>
<sequence>MTHTPADSPTLGLGHLQFEALLTTARLSANRDDFALIAMLGLLGLRIFEASGCEHR</sequence>
<dbReference type="RefSeq" id="WP_203763569.1">
    <property type="nucleotide sequence ID" value="NZ_BAAABO010000012.1"/>
</dbReference>
<organism evidence="1 2">
    <name type="scientific">Paractinoplanes deccanensis</name>
    <dbReference type="NCBI Taxonomy" id="113561"/>
    <lineage>
        <taxon>Bacteria</taxon>
        <taxon>Bacillati</taxon>
        <taxon>Actinomycetota</taxon>
        <taxon>Actinomycetes</taxon>
        <taxon>Micromonosporales</taxon>
        <taxon>Micromonosporaceae</taxon>
        <taxon>Paractinoplanes</taxon>
    </lineage>
</organism>
<reference evidence="1 2" key="1">
    <citation type="submission" date="2021-01" db="EMBL/GenBank/DDBJ databases">
        <title>Whole genome shotgun sequence of Actinoplanes deccanensis NBRC 13994.</title>
        <authorList>
            <person name="Komaki H."/>
            <person name="Tamura T."/>
        </authorList>
    </citation>
    <scope>NUCLEOTIDE SEQUENCE [LARGE SCALE GENOMIC DNA]</scope>
    <source>
        <strain evidence="1 2">NBRC 13994</strain>
    </source>
</reference>
<keyword evidence="2" id="KW-1185">Reference proteome</keyword>
<accession>A0ABQ3Y426</accession>
<protein>
    <submittedName>
        <fullName evidence="1">Uncharacterized protein</fullName>
    </submittedName>
</protein>
<evidence type="ECO:0000313" key="2">
    <source>
        <dbReference type="Proteomes" id="UP000609879"/>
    </source>
</evidence>
<dbReference type="EMBL" id="BOMI01000064">
    <property type="protein sequence ID" value="GID74738.1"/>
    <property type="molecule type" value="Genomic_DNA"/>
</dbReference>
<evidence type="ECO:0000313" key="1">
    <source>
        <dbReference type="EMBL" id="GID74738.1"/>
    </source>
</evidence>
<name>A0ABQ3Y426_9ACTN</name>